<dbReference type="OrthoDB" id="9924286at2"/>
<evidence type="ECO:0008006" key="3">
    <source>
        <dbReference type="Google" id="ProtNLM"/>
    </source>
</evidence>
<proteinExistence type="predicted"/>
<evidence type="ECO:0000313" key="1">
    <source>
        <dbReference type="EMBL" id="GET46153.1"/>
    </source>
</evidence>
<accession>A0A5M4B960</accession>
<keyword evidence="2" id="KW-1185">Reference proteome</keyword>
<dbReference type="AlphaFoldDB" id="A0A5M4B960"/>
<gene>
    <name evidence="1" type="ORF">RCZ01_14550</name>
</gene>
<dbReference type="EMBL" id="BLBC01000008">
    <property type="protein sequence ID" value="GET46153.1"/>
    <property type="molecule type" value="Genomic_DNA"/>
</dbReference>
<organism evidence="1 2">
    <name type="scientific">Capnocytophaga felis</name>
    <dbReference type="NCBI Taxonomy" id="2267611"/>
    <lineage>
        <taxon>Bacteria</taxon>
        <taxon>Pseudomonadati</taxon>
        <taxon>Bacteroidota</taxon>
        <taxon>Flavobacteriia</taxon>
        <taxon>Flavobacteriales</taxon>
        <taxon>Flavobacteriaceae</taxon>
        <taxon>Capnocytophaga</taxon>
    </lineage>
</organism>
<sequence length="173" mass="19920">MKRILLILSILLISCEELKTIVPARPVGYLTTGNEIIYAPKKDVYKTEEMIKVTFSFSPILLDEKDKRIHIQEVAGNLPEKITVKFPHYYKENISTVHIVLNGKKLESAGEVSFVYDKDKDRYILADNLAFLFHKKGTYALSNILDMTSFQFNWARTLFMTALVAEQQLTIEE</sequence>
<name>A0A5M4B960_9FLAO</name>
<dbReference type="RefSeq" id="WP_155284786.1">
    <property type="nucleotide sequence ID" value="NZ_BLBC01000008.1"/>
</dbReference>
<evidence type="ECO:0000313" key="2">
    <source>
        <dbReference type="Proteomes" id="UP000398217"/>
    </source>
</evidence>
<reference evidence="2" key="1">
    <citation type="journal article" date="2020" name="Int. J. Syst. Evol. Microbiol.">
        <title>Capnocytophaga felis sp. nov. isolated from the feline oral cavity.</title>
        <authorList>
            <person name="Suzuki M."/>
            <person name="Umeda K."/>
            <person name="Kimura M."/>
            <person name="Imaoka K."/>
            <person name="Morikawa S."/>
            <person name="Maeda K."/>
        </authorList>
    </citation>
    <scope>NUCLEOTIDE SEQUENCE [LARGE SCALE GENOMIC DNA]</scope>
    <source>
        <strain evidence="2">KC07070</strain>
    </source>
</reference>
<dbReference type="PROSITE" id="PS51257">
    <property type="entry name" value="PROKAR_LIPOPROTEIN"/>
    <property type="match status" value="1"/>
</dbReference>
<comment type="caution">
    <text evidence="1">The sequence shown here is derived from an EMBL/GenBank/DDBJ whole genome shotgun (WGS) entry which is preliminary data.</text>
</comment>
<dbReference type="Proteomes" id="UP000398217">
    <property type="component" value="Unassembled WGS sequence"/>
</dbReference>
<protein>
    <recommendedName>
        <fullName evidence="3">Lipoprotein</fullName>
    </recommendedName>
</protein>